<comment type="caution">
    <text evidence="1">The sequence shown here is derived from an EMBL/GenBank/DDBJ whole genome shotgun (WGS) entry which is preliminary data.</text>
</comment>
<organism evidence="1 2">
    <name type="scientific">Candidatus Roizmanbacteria bacterium CG_4_9_14_0_2_um_filter_39_13</name>
    <dbReference type="NCBI Taxonomy" id="1974839"/>
    <lineage>
        <taxon>Bacteria</taxon>
        <taxon>Candidatus Roizmaniibacteriota</taxon>
    </lineage>
</organism>
<sequence>MSKKIVIGSSMKFRSIVKAIMKELENLGYTPLFPNLDYSSEDKDVALTIEEKNKLAWDHYRAIEEADAVYFILPEGYKGTSCKIELGYALALKKLIYFSEPTNDMGLDGYPKKFISSDNLIEFNNEFD</sequence>
<dbReference type="Proteomes" id="UP000231383">
    <property type="component" value="Unassembled WGS sequence"/>
</dbReference>
<proteinExistence type="predicted"/>
<dbReference type="SUPFAM" id="SSF52309">
    <property type="entry name" value="N-(deoxy)ribosyltransferase-like"/>
    <property type="match status" value="1"/>
</dbReference>
<reference evidence="2" key="1">
    <citation type="submission" date="2017-09" db="EMBL/GenBank/DDBJ databases">
        <title>Depth-based differentiation of microbial function through sediment-hosted aquifers and enrichment of novel symbionts in the deep terrestrial subsurface.</title>
        <authorList>
            <person name="Probst A.J."/>
            <person name="Ladd B."/>
            <person name="Jarett J.K."/>
            <person name="Geller-Mcgrath D.E."/>
            <person name="Sieber C.M.K."/>
            <person name="Emerson J.B."/>
            <person name="Anantharaman K."/>
            <person name="Thomas B.C."/>
            <person name="Malmstrom R."/>
            <person name="Stieglmeier M."/>
            <person name="Klingl A."/>
            <person name="Woyke T."/>
            <person name="Ryan C.M."/>
            <person name="Banfield J.F."/>
        </authorList>
    </citation>
    <scope>NUCLEOTIDE SEQUENCE [LARGE SCALE GENOMIC DNA]</scope>
</reference>
<protein>
    <recommendedName>
        <fullName evidence="3">Nucleoside 2-deoxyribosyltransferase</fullName>
    </recommendedName>
</protein>
<evidence type="ECO:0008006" key="3">
    <source>
        <dbReference type="Google" id="ProtNLM"/>
    </source>
</evidence>
<accession>A0A2M8F1R2</accession>
<evidence type="ECO:0000313" key="2">
    <source>
        <dbReference type="Proteomes" id="UP000231383"/>
    </source>
</evidence>
<dbReference type="AlphaFoldDB" id="A0A2M8F1R2"/>
<dbReference type="Gene3D" id="3.40.50.450">
    <property type="match status" value="1"/>
</dbReference>
<evidence type="ECO:0000313" key="1">
    <source>
        <dbReference type="EMBL" id="PJC33233.1"/>
    </source>
</evidence>
<dbReference type="EMBL" id="PFSC01000048">
    <property type="protein sequence ID" value="PJC33233.1"/>
    <property type="molecule type" value="Genomic_DNA"/>
</dbReference>
<gene>
    <name evidence="1" type="ORF">CO051_01790</name>
</gene>
<name>A0A2M8F1R2_9BACT</name>